<protein>
    <submittedName>
        <fullName evidence="1">Uncharacterized protein</fullName>
    </submittedName>
</protein>
<proteinExistence type="predicted"/>
<sequence length="63" mass="6946">MVHSSSSSQPTQGHVYVTQTCGLSDHSAKPRLDQVPDLAQTWSTLYPKAHDFVELYSISDAIL</sequence>
<dbReference type="EMBL" id="JASCZI010185233">
    <property type="protein sequence ID" value="MED6190423.1"/>
    <property type="molecule type" value="Genomic_DNA"/>
</dbReference>
<accession>A0ABU6X0C3</accession>
<dbReference type="Proteomes" id="UP001341840">
    <property type="component" value="Unassembled WGS sequence"/>
</dbReference>
<name>A0ABU6X0C3_9FABA</name>
<reference evidence="1 2" key="1">
    <citation type="journal article" date="2023" name="Plants (Basel)">
        <title>Bridging the Gap: Combining Genomics and Transcriptomics Approaches to Understand Stylosanthes scabra, an Orphan Legume from the Brazilian Caatinga.</title>
        <authorList>
            <person name="Ferreira-Neto J.R.C."/>
            <person name="da Silva M.D."/>
            <person name="Binneck E."/>
            <person name="de Melo N.F."/>
            <person name="da Silva R.H."/>
            <person name="de Melo A.L.T.M."/>
            <person name="Pandolfi V."/>
            <person name="Bustamante F.O."/>
            <person name="Brasileiro-Vidal A.C."/>
            <person name="Benko-Iseppon A.M."/>
        </authorList>
    </citation>
    <scope>NUCLEOTIDE SEQUENCE [LARGE SCALE GENOMIC DNA]</scope>
    <source>
        <tissue evidence="1">Leaves</tissue>
    </source>
</reference>
<comment type="caution">
    <text evidence="1">The sequence shown here is derived from an EMBL/GenBank/DDBJ whole genome shotgun (WGS) entry which is preliminary data.</text>
</comment>
<evidence type="ECO:0000313" key="2">
    <source>
        <dbReference type="Proteomes" id="UP001341840"/>
    </source>
</evidence>
<evidence type="ECO:0000313" key="1">
    <source>
        <dbReference type="EMBL" id="MED6190423.1"/>
    </source>
</evidence>
<gene>
    <name evidence="1" type="ORF">PIB30_105810</name>
</gene>
<feature type="non-terminal residue" evidence="1">
    <location>
        <position position="63"/>
    </location>
</feature>
<keyword evidence="2" id="KW-1185">Reference proteome</keyword>
<organism evidence="1 2">
    <name type="scientific">Stylosanthes scabra</name>
    <dbReference type="NCBI Taxonomy" id="79078"/>
    <lineage>
        <taxon>Eukaryota</taxon>
        <taxon>Viridiplantae</taxon>
        <taxon>Streptophyta</taxon>
        <taxon>Embryophyta</taxon>
        <taxon>Tracheophyta</taxon>
        <taxon>Spermatophyta</taxon>
        <taxon>Magnoliopsida</taxon>
        <taxon>eudicotyledons</taxon>
        <taxon>Gunneridae</taxon>
        <taxon>Pentapetalae</taxon>
        <taxon>rosids</taxon>
        <taxon>fabids</taxon>
        <taxon>Fabales</taxon>
        <taxon>Fabaceae</taxon>
        <taxon>Papilionoideae</taxon>
        <taxon>50 kb inversion clade</taxon>
        <taxon>dalbergioids sensu lato</taxon>
        <taxon>Dalbergieae</taxon>
        <taxon>Pterocarpus clade</taxon>
        <taxon>Stylosanthes</taxon>
    </lineage>
</organism>